<evidence type="ECO:0000256" key="1">
    <source>
        <dbReference type="SAM" id="MobiDB-lite"/>
    </source>
</evidence>
<reference evidence="2 3" key="1">
    <citation type="journal article" date="2023" name="Arcadia Sci">
        <title>De novo assembly of a long-read Amblyomma americanum tick genome.</title>
        <authorList>
            <person name="Chou S."/>
            <person name="Poskanzer K.E."/>
            <person name="Rollins M."/>
            <person name="Thuy-Boun P.S."/>
        </authorList>
    </citation>
    <scope>NUCLEOTIDE SEQUENCE [LARGE SCALE GENOMIC DNA]</scope>
    <source>
        <strain evidence="2">F_SG_1</strain>
        <tissue evidence="2">Salivary glands</tissue>
    </source>
</reference>
<feature type="region of interest" description="Disordered" evidence="1">
    <location>
        <begin position="150"/>
        <end position="176"/>
    </location>
</feature>
<sequence length="176" mass="18993">MSSPDNTCTMPQLPPGPLAELLPNGTTARRPPGKLVQLVAQTIHESPQRPLRVPYVYQALHSQHCATGQCLPYSVRSKRSCGTRNMSSPDDTCTVPQLPAAPLAKLLPAGIPVCRPPGKLVQLVAQTIHESPQAALRVPHVYQVLQPHESHMPKETQSRPVQEGVFGESLAAALEP</sequence>
<accession>A0AAQ4DCV1</accession>
<evidence type="ECO:0000313" key="3">
    <source>
        <dbReference type="Proteomes" id="UP001321473"/>
    </source>
</evidence>
<feature type="region of interest" description="Disordered" evidence="1">
    <location>
        <begin position="1"/>
        <end position="30"/>
    </location>
</feature>
<gene>
    <name evidence="2" type="ORF">V5799_028442</name>
</gene>
<feature type="compositionally biased region" description="Polar residues" evidence="1">
    <location>
        <begin position="1"/>
        <end position="10"/>
    </location>
</feature>
<keyword evidence="3" id="KW-1185">Reference proteome</keyword>
<evidence type="ECO:0000313" key="2">
    <source>
        <dbReference type="EMBL" id="KAK8760291.1"/>
    </source>
</evidence>
<dbReference type="Proteomes" id="UP001321473">
    <property type="component" value="Unassembled WGS sequence"/>
</dbReference>
<protein>
    <submittedName>
        <fullName evidence="2">Uncharacterized protein</fullName>
    </submittedName>
</protein>
<dbReference type="AlphaFoldDB" id="A0AAQ4DCV1"/>
<comment type="caution">
    <text evidence="2">The sequence shown here is derived from an EMBL/GenBank/DDBJ whole genome shotgun (WGS) entry which is preliminary data.</text>
</comment>
<organism evidence="2 3">
    <name type="scientific">Amblyomma americanum</name>
    <name type="common">Lone star tick</name>
    <dbReference type="NCBI Taxonomy" id="6943"/>
    <lineage>
        <taxon>Eukaryota</taxon>
        <taxon>Metazoa</taxon>
        <taxon>Ecdysozoa</taxon>
        <taxon>Arthropoda</taxon>
        <taxon>Chelicerata</taxon>
        <taxon>Arachnida</taxon>
        <taxon>Acari</taxon>
        <taxon>Parasitiformes</taxon>
        <taxon>Ixodida</taxon>
        <taxon>Ixodoidea</taxon>
        <taxon>Ixodidae</taxon>
        <taxon>Amblyomminae</taxon>
        <taxon>Amblyomma</taxon>
    </lineage>
</organism>
<name>A0AAQ4DCV1_AMBAM</name>
<proteinExistence type="predicted"/>
<dbReference type="EMBL" id="JARKHS020032305">
    <property type="protein sequence ID" value="KAK8760291.1"/>
    <property type="molecule type" value="Genomic_DNA"/>
</dbReference>